<keyword evidence="3 5" id="KW-1133">Transmembrane helix</keyword>
<reference evidence="7 8" key="1">
    <citation type="submission" date="2020-01" db="EMBL/GenBank/DDBJ databases">
        <authorList>
            <person name="Deng T."/>
        </authorList>
    </citation>
    <scope>NUCLEOTIDE SEQUENCE [LARGE SCALE GENOMIC DNA]</scope>
    <source>
        <strain evidence="7 8">5221</strain>
    </source>
</reference>
<evidence type="ECO:0000256" key="2">
    <source>
        <dbReference type="ARBA" id="ARBA00022692"/>
    </source>
</evidence>
<keyword evidence="4 5" id="KW-0472">Membrane</keyword>
<dbReference type="InterPro" id="IPR050327">
    <property type="entry name" value="Proton-linked_MCT"/>
</dbReference>
<feature type="transmembrane region" description="Helical" evidence="5">
    <location>
        <begin position="432"/>
        <end position="451"/>
    </location>
</feature>
<feature type="transmembrane region" description="Helical" evidence="5">
    <location>
        <begin position="177"/>
        <end position="202"/>
    </location>
</feature>
<proteinExistence type="predicted"/>
<keyword evidence="8" id="KW-1185">Reference proteome</keyword>
<dbReference type="GO" id="GO:0022857">
    <property type="term" value="F:transmembrane transporter activity"/>
    <property type="evidence" value="ECO:0007669"/>
    <property type="project" value="InterPro"/>
</dbReference>
<evidence type="ECO:0000256" key="3">
    <source>
        <dbReference type="ARBA" id="ARBA00022989"/>
    </source>
</evidence>
<protein>
    <submittedName>
        <fullName evidence="7">MFS transporter</fullName>
    </submittedName>
</protein>
<name>A0A6N9H7X3_9MICO</name>
<feature type="transmembrane region" description="Helical" evidence="5">
    <location>
        <begin position="48"/>
        <end position="67"/>
    </location>
</feature>
<dbReference type="GO" id="GO:0005886">
    <property type="term" value="C:plasma membrane"/>
    <property type="evidence" value="ECO:0007669"/>
    <property type="project" value="UniProtKB-SubCell"/>
</dbReference>
<gene>
    <name evidence="7" type="ORF">GSY69_08435</name>
</gene>
<feature type="transmembrane region" description="Helical" evidence="5">
    <location>
        <begin position="340"/>
        <end position="360"/>
    </location>
</feature>
<dbReference type="PANTHER" id="PTHR11360:SF284">
    <property type="entry name" value="EG:103B4.3 PROTEIN-RELATED"/>
    <property type="match status" value="1"/>
</dbReference>
<dbReference type="PANTHER" id="PTHR11360">
    <property type="entry name" value="MONOCARBOXYLATE TRANSPORTER"/>
    <property type="match status" value="1"/>
</dbReference>
<feature type="domain" description="Major facilitator superfamily (MFS) profile" evidence="6">
    <location>
        <begin position="52"/>
        <end position="456"/>
    </location>
</feature>
<feature type="transmembrane region" description="Helical" evidence="5">
    <location>
        <begin position="208"/>
        <end position="228"/>
    </location>
</feature>
<dbReference type="Pfam" id="PF07690">
    <property type="entry name" value="MFS_1"/>
    <property type="match status" value="1"/>
</dbReference>
<dbReference type="SUPFAM" id="SSF103473">
    <property type="entry name" value="MFS general substrate transporter"/>
    <property type="match status" value="1"/>
</dbReference>
<dbReference type="PROSITE" id="PS50850">
    <property type="entry name" value="MFS"/>
    <property type="match status" value="1"/>
</dbReference>
<dbReference type="CDD" id="cd17355">
    <property type="entry name" value="MFS_YcxA_like"/>
    <property type="match status" value="1"/>
</dbReference>
<accession>A0A6N9H7X3</accession>
<dbReference type="InterPro" id="IPR011701">
    <property type="entry name" value="MFS"/>
</dbReference>
<dbReference type="InterPro" id="IPR020846">
    <property type="entry name" value="MFS_dom"/>
</dbReference>
<dbReference type="EMBL" id="WWEQ01000032">
    <property type="protein sequence ID" value="MYM19991.1"/>
    <property type="molecule type" value="Genomic_DNA"/>
</dbReference>
<feature type="transmembrane region" description="Helical" evidence="5">
    <location>
        <begin position="401"/>
        <end position="420"/>
    </location>
</feature>
<evidence type="ECO:0000313" key="8">
    <source>
        <dbReference type="Proteomes" id="UP000469215"/>
    </source>
</evidence>
<comment type="subcellular location">
    <subcellularLocation>
        <location evidence="1">Cell membrane</location>
        <topology evidence="1">Multi-pass membrane protein</topology>
    </subcellularLocation>
</comment>
<evidence type="ECO:0000256" key="5">
    <source>
        <dbReference type="SAM" id="Phobius"/>
    </source>
</evidence>
<feature type="transmembrane region" description="Helical" evidence="5">
    <location>
        <begin position="310"/>
        <end position="333"/>
    </location>
</feature>
<evidence type="ECO:0000256" key="1">
    <source>
        <dbReference type="ARBA" id="ARBA00004651"/>
    </source>
</evidence>
<dbReference type="Gene3D" id="1.20.1250.20">
    <property type="entry name" value="MFS general substrate transporter like domains"/>
    <property type="match status" value="2"/>
</dbReference>
<evidence type="ECO:0000256" key="4">
    <source>
        <dbReference type="ARBA" id="ARBA00023136"/>
    </source>
</evidence>
<keyword evidence="2 5" id="KW-0812">Transmembrane</keyword>
<feature type="transmembrane region" description="Helical" evidence="5">
    <location>
        <begin position="372"/>
        <end position="394"/>
    </location>
</feature>
<sequence length="462" mass="47947">MAGSLHLLSFLPMAGRRPLCQAGSVNASPLPTAPPVAPQDGARHPGSWRYPVVVLVAFCTLIGASGFRSAPGVLIEPLHAEFGWSTATISSAVSLNLLLYGLFSPFAAALMERFGVRRVVVAALCAVACGSGLTVFMTAPWQLWLLWGVVIGAGTGSMAMPFVAVVTARWFVARRGLVTGILTAAQATGQLVFLPIIAHLAMHFGWRLPALVIAGMALCVVPLVVFLLREYPADVGLPALGATAQDPGVTRSTPRGNPARTALAALAGAVRHRTFWLLALSFAICGATTNGLVGTHFVPAAHDHGMPATTAAGLLALVGIFDVLGTVASGWLTDRIDPRLLLLAYYGLRGVSLVALPLVIGPHVQPPLWAFIVFYGLDWVATVPPTVALCVRAFGRTGPIVFGWVFASHQVGAAVAALGAGVLRDATGSYDGAWFAAAGLCGIGALASLLIPRRTAPRTALG</sequence>
<organism evidence="7 8">
    <name type="scientific">Brevibacterium rongguiense</name>
    <dbReference type="NCBI Taxonomy" id="2695267"/>
    <lineage>
        <taxon>Bacteria</taxon>
        <taxon>Bacillati</taxon>
        <taxon>Actinomycetota</taxon>
        <taxon>Actinomycetes</taxon>
        <taxon>Micrococcales</taxon>
        <taxon>Brevibacteriaceae</taxon>
        <taxon>Brevibacterium</taxon>
    </lineage>
</organism>
<feature type="transmembrane region" description="Helical" evidence="5">
    <location>
        <begin position="87"/>
        <end position="107"/>
    </location>
</feature>
<evidence type="ECO:0000259" key="6">
    <source>
        <dbReference type="PROSITE" id="PS50850"/>
    </source>
</evidence>
<comment type="caution">
    <text evidence="7">The sequence shown here is derived from an EMBL/GenBank/DDBJ whole genome shotgun (WGS) entry which is preliminary data.</text>
</comment>
<dbReference type="InterPro" id="IPR036259">
    <property type="entry name" value="MFS_trans_sf"/>
</dbReference>
<feature type="transmembrane region" description="Helical" evidence="5">
    <location>
        <begin position="275"/>
        <end position="298"/>
    </location>
</feature>
<feature type="transmembrane region" description="Helical" evidence="5">
    <location>
        <begin position="119"/>
        <end position="138"/>
    </location>
</feature>
<dbReference type="Proteomes" id="UP000469215">
    <property type="component" value="Unassembled WGS sequence"/>
</dbReference>
<evidence type="ECO:0000313" key="7">
    <source>
        <dbReference type="EMBL" id="MYM19991.1"/>
    </source>
</evidence>
<dbReference type="AlphaFoldDB" id="A0A6N9H7X3"/>
<feature type="transmembrane region" description="Helical" evidence="5">
    <location>
        <begin position="144"/>
        <end position="165"/>
    </location>
</feature>